<comment type="caution">
    <text evidence="2">The sequence shown here is derived from an EMBL/GenBank/DDBJ whole genome shotgun (WGS) entry which is preliminary data.</text>
</comment>
<evidence type="ECO:0000256" key="1">
    <source>
        <dbReference type="SAM" id="MobiDB-lite"/>
    </source>
</evidence>
<accession>A0A7W8HFG2</accession>
<dbReference type="Proteomes" id="UP000532440">
    <property type="component" value="Unassembled WGS sequence"/>
</dbReference>
<proteinExistence type="predicted"/>
<evidence type="ECO:0000313" key="3">
    <source>
        <dbReference type="Proteomes" id="UP000532440"/>
    </source>
</evidence>
<organism evidence="2 3">
    <name type="scientific">Quisquiliibacterium transsilvanicum</name>
    <dbReference type="NCBI Taxonomy" id="1549638"/>
    <lineage>
        <taxon>Bacteria</taxon>
        <taxon>Pseudomonadati</taxon>
        <taxon>Pseudomonadota</taxon>
        <taxon>Betaproteobacteria</taxon>
        <taxon>Burkholderiales</taxon>
        <taxon>Burkholderiaceae</taxon>
        <taxon>Quisquiliibacterium</taxon>
    </lineage>
</organism>
<gene>
    <name evidence="2" type="ORF">HNQ70_000209</name>
</gene>
<dbReference type="EMBL" id="JACHGB010000001">
    <property type="protein sequence ID" value="MBB5270225.1"/>
    <property type="molecule type" value="Genomic_DNA"/>
</dbReference>
<name>A0A7W8HFG2_9BURK</name>
<protein>
    <submittedName>
        <fullName evidence="2">Uncharacterized protein</fullName>
    </submittedName>
</protein>
<feature type="compositionally biased region" description="Low complexity" evidence="1">
    <location>
        <begin position="21"/>
        <end position="30"/>
    </location>
</feature>
<reference evidence="2 3" key="1">
    <citation type="submission" date="2020-08" db="EMBL/GenBank/DDBJ databases">
        <title>Genomic Encyclopedia of Type Strains, Phase IV (KMG-IV): sequencing the most valuable type-strain genomes for metagenomic binning, comparative biology and taxonomic classification.</title>
        <authorList>
            <person name="Goeker M."/>
        </authorList>
    </citation>
    <scope>NUCLEOTIDE SEQUENCE [LARGE SCALE GENOMIC DNA]</scope>
    <source>
        <strain evidence="2 3">DSM 29781</strain>
    </source>
</reference>
<dbReference type="RefSeq" id="WP_183963440.1">
    <property type="nucleotide sequence ID" value="NZ_BAABEW010000003.1"/>
</dbReference>
<feature type="region of interest" description="Disordered" evidence="1">
    <location>
        <begin position="12"/>
        <end position="31"/>
    </location>
</feature>
<keyword evidence="3" id="KW-1185">Reference proteome</keyword>
<dbReference type="AlphaFoldDB" id="A0A7W8HFG2"/>
<sequence length="361" mass="39042">MPELILLCAGAATDPAEPGRDPAAAASSDPFAREGQALARELAGGVLARTFRRARIATESTDASPLPRELPDEGWLRARFGVAPCDAVAAWAAAAHGLPAPRWRATPVHVEVGRHQIVLADPTALDLSAAEAAALAEAARPCLADAGFGLELARPERWFLSGNADWQLDTHAWTMAVGRSIDGHLPRGERARAWRRVFTEIQMAWHEHPANLARAERGLPPINALWLDGCVRQPLPAAPLVAVTDDDAIAGLALASGGEHCPLPAFGTSIDLAGASDGRDVLLDPGFWRQPRRLGDAHDWREAWLRFERWLPTVLDAPAAGGFERIRLVASAERRCVELVLARADRWKLLRRFDAAATLLQ</sequence>
<evidence type="ECO:0000313" key="2">
    <source>
        <dbReference type="EMBL" id="MBB5270225.1"/>
    </source>
</evidence>